<reference evidence="1 2" key="2">
    <citation type="journal article" date="2013" name="Genome Announc.">
        <title>Genome Sequence of Growth-Improving Paenibacillus mucilaginosus Strain KNP414.</title>
        <authorList>
            <person name="Lu J.J."/>
            <person name="Wang J.F."/>
            <person name="Hu X.F."/>
        </authorList>
    </citation>
    <scope>NUCLEOTIDE SEQUENCE [LARGE SCALE GENOMIC DNA]</scope>
    <source>
        <strain evidence="1 2">KNP414</strain>
    </source>
</reference>
<proteinExistence type="predicted"/>
<dbReference type="EMBL" id="CP002869">
    <property type="protein sequence ID" value="AEI42736.1"/>
    <property type="molecule type" value="Genomic_DNA"/>
</dbReference>
<dbReference type="InterPro" id="IPR037257">
    <property type="entry name" value="T2SS_E_N_sf"/>
</dbReference>
<dbReference type="RefSeq" id="WP_013917892.1">
    <property type="nucleotide sequence ID" value="NC_015690.1"/>
</dbReference>
<evidence type="ECO:0000313" key="1">
    <source>
        <dbReference type="EMBL" id="AEI42736.1"/>
    </source>
</evidence>
<gene>
    <name evidence="1" type="ordered locus">KNP414_04204</name>
</gene>
<evidence type="ECO:0008006" key="3">
    <source>
        <dbReference type="Google" id="ProtNLM"/>
    </source>
</evidence>
<organism evidence="1 2">
    <name type="scientific">Paenibacillus mucilaginosus (strain KNP414)</name>
    <dbReference type="NCBI Taxonomy" id="1036673"/>
    <lineage>
        <taxon>Bacteria</taxon>
        <taxon>Bacillati</taxon>
        <taxon>Bacillota</taxon>
        <taxon>Bacilli</taxon>
        <taxon>Bacillales</taxon>
        <taxon>Paenibacillaceae</taxon>
        <taxon>Paenibacillus</taxon>
    </lineage>
</organism>
<dbReference type="KEGG" id="pms:KNP414_04204"/>
<accession>F8FFV9</accession>
<dbReference type="AlphaFoldDB" id="F8FFV9"/>
<dbReference type="Proteomes" id="UP000006620">
    <property type="component" value="Chromosome"/>
</dbReference>
<dbReference type="PATRIC" id="fig|1036673.3.peg.3875"/>
<name>F8FFV9_PAEMK</name>
<dbReference type="HOGENOM" id="CLU_052003_0_0_9"/>
<sequence>MFAQYFGQYLLSQGHLTSTQLYEALTAQKDARPKLGVLAINHGWMTGSQVEEVHAEQMSRDKRFGEIAVEQGYLTEEQVQELLLSQKSEHLLLGQTLIDQGLMTYDSFSEVLGAFKEAYSLSSDQFSSILQGNVDALVSAVLLKDGLPAGEWLSGYVSLFAKNLIRFADTGVRLEMAIAPRPSVYDWVFSQEITAEGTAEAGYTAVAGSQESMLRLASRFAQETISAPDELFEAAAGELLNLHNGIFLVNMSDRGTELSMEPQHTARSIPEDTLAKLQAIRIYGTDYEVDLLISDLTPLLRQPS</sequence>
<evidence type="ECO:0000313" key="2">
    <source>
        <dbReference type="Proteomes" id="UP000006620"/>
    </source>
</evidence>
<protein>
    <recommendedName>
        <fullName evidence="3">Chemotaxis protein CheX</fullName>
    </recommendedName>
</protein>
<dbReference type="SUPFAM" id="SSF160246">
    <property type="entry name" value="EspE N-terminal domain-like"/>
    <property type="match status" value="2"/>
</dbReference>
<reference evidence="2" key="1">
    <citation type="submission" date="2011-06" db="EMBL/GenBank/DDBJ databases">
        <title>Complete genome sequence of Paenibacillus mucilaginosus KNP414.</title>
        <authorList>
            <person name="Wang J."/>
            <person name="Hu S."/>
            <person name="Hu X."/>
            <person name="Zhang B."/>
            <person name="Dong D."/>
            <person name="Zhang S."/>
            <person name="Zhao K."/>
            <person name="Wu D."/>
        </authorList>
    </citation>
    <scope>NUCLEOTIDE SEQUENCE [LARGE SCALE GENOMIC DNA]</scope>
    <source>
        <strain evidence="2">KNP414</strain>
    </source>
</reference>